<dbReference type="STRING" id="569365.A0A0D2B0X0"/>
<dbReference type="PANTHER" id="PTHR39401:SF1">
    <property type="entry name" value="SNOAL-LIKE DOMAIN-CONTAINING PROTEIN"/>
    <property type="match status" value="1"/>
</dbReference>
<dbReference type="OrthoDB" id="3468019at2759"/>
<keyword evidence="2" id="KW-1185">Reference proteome</keyword>
<dbReference type="HOGENOM" id="CLU_107714_2_0_1"/>
<dbReference type="VEuPathDB" id="FungiDB:PV07_02920"/>
<dbReference type="InterPro" id="IPR032710">
    <property type="entry name" value="NTF2-like_dom_sf"/>
</dbReference>
<dbReference type="SUPFAM" id="SSF54427">
    <property type="entry name" value="NTF2-like"/>
    <property type="match status" value="1"/>
</dbReference>
<organism evidence="1 2">
    <name type="scientific">Cladophialophora immunda</name>
    <dbReference type="NCBI Taxonomy" id="569365"/>
    <lineage>
        <taxon>Eukaryota</taxon>
        <taxon>Fungi</taxon>
        <taxon>Dikarya</taxon>
        <taxon>Ascomycota</taxon>
        <taxon>Pezizomycotina</taxon>
        <taxon>Eurotiomycetes</taxon>
        <taxon>Chaetothyriomycetidae</taxon>
        <taxon>Chaetothyriales</taxon>
        <taxon>Herpotrichiellaceae</taxon>
        <taxon>Cladophialophora</taxon>
    </lineage>
</organism>
<dbReference type="AlphaFoldDB" id="A0A0D2B0X0"/>
<evidence type="ECO:0000313" key="1">
    <source>
        <dbReference type="EMBL" id="KIW31257.1"/>
    </source>
</evidence>
<accession>A0A0D2B0X0</accession>
<dbReference type="RefSeq" id="XP_016251473.1">
    <property type="nucleotide sequence ID" value="XM_016389571.1"/>
</dbReference>
<reference evidence="1 2" key="1">
    <citation type="submission" date="2015-01" db="EMBL/GenBank/DDBJ databases">
        <title>The Genome Sequence of Cladophialophora immunda CBS83496.</title>
        <authorList>
            <consortium name="The Broad Institute Genomics Platform"/>
            <person name="Cuomo C."/>
            <person name="de Hoog S."/>
            <person name="Gorbushina A."/>
            <person name="Stielow B."/>
            <person name="Teixiera M."/>
            <person name="Abouelleil A."/>
            <person name="Chapman S.B."/>
            <person name="Priest M."/>
            <person name="Young S.K."/>
            <person name="Wortman J."/>
            <person name="Nusbaum C."/>
            <person name="Birren B."/>
        </authorList>
    </citation>
    <scope>NUCLEOTIDE SEQUENCE [LARGE SCALE GENOMIC DNA]</scope>
    <source>
        <strain evidence="1 2">CBS 83496</strain>
    </source>
</reference>
<evidence type="ECO:0000313" key="2">
    <source>
        <dbReference type="Proteomes" id="UP000054466"/>
    </source>
</evidence>
<dbReference type="Proteomes" id="UP000054466">
    <property type="component" value="Unassembled WGS sequence"/>
</dbReference>
<gene>
    <name evidence="1" type="ORF">PV07_02920</name>
</gene>
<sequence>MTYTGQIPPSLADKIDPRIVPFFERFYEVSDTPTAHDDYAASFLPDADFVMGSKAVKGADQVLALRKGLWTGPIQSRKHSLHKIFPFGEGGLECMLYGTVDYGLKNGKQLTVEWAARAVLAEYEGKELRFRLYQVYLDSAPVANAAKD</sequence>
<dbReference type="GeneID" id="27342114"/>
<dbReference type="PANTHER" id="PTHR39401">
    <property type="entry name" value="SNOAL-LIKE DOMAIN-CONTAINING PROTEIN"/>
    <property type="match status" value="1"/>
</dbReference>
<name>A0A0D2B0X0_9EURO</name>
<evidence type="ECO:0008006" key="3">
    <source>
        <dbReference type="Google" id="ProtNLM"/>
    </source>
</evidence>
<dbReference type="EMBL" id="KN847041">
    <property type="protein sequence ID" value="KIW31257.1"/>
    <property type="molecule type" value="Genomic_DNA"/>
</dbReference>
<protein>
    <recommendedName>
        <fullName evidence="3">SnoaL-like domain-containing protein</fullName>
    </recommendedName>
</protein>
<proteinExistence type="predicted"/>